<dbReference type="Gene3D" id="3.30.230.10">
    <property type="match status" value="1"/>
</dbReference>
<evidence type="ECO:0000313" key="3">
    <source>
        <dbReference type="EMBL" id="OGK20991.1"/>
    </source>
</evidence>
<dbReference type="InterPro" id="IPR020568">
    <property type="entry name" value="Ribosomal_Su5_D2-typ_SF"/>
</dbReference>
<dbReference type="InterPro" id="IPR014721">
    <property type="entry name" value="Ribsml_uS5_D2-typ_fold_subgr"/>
</dbReference>
<feature type="domain" description="AAA+ ATPase" evidence="2">
    <location>
        <begin position="214"/>
        <end position="396"/>
    </location>
</feature>
<gene>
    <name evidence="3" type="ORF">A2866_02640</name>
</gene>
<dbReference type="InterPro" id="IPR003593">
    <property type="entry name" value="AAA+_ATPase"/>
</dbReference>
<dbReference type="PANTHER" id="PTHR32039:SF7">
    <property type="entry name" value="COMPETENCE PROTEIN COMM"/>
    <property type="match status" value="1"/>
</dbReference>
<evidence type="ECO:0000313" key="4">
    <source>
        <dbReference type="Proteomes" id="UP000177026"/>
    </source>
</evidence>
<name>A0A1F7GPW9_9BACT</name>
<evidence type="ECO:0000259" key="2">
    <source>
        <dbReference type="SMART" id="SM00382"/>
    </source>
</evidence>
<reference evidence="3 4" key="1">
    <citation type="journal article" date="2016" name="Nat. Commun.">
        <title>Thousands of microbial genomes shed light on interconnected biogeochemical processes in an aquifer system.</title>
        <authorList>
            <person name="Anantharaman K."/>
            <person name="Brown C.T."/>
            <person name="Hug L.A."/>
            <person name="Sharon I."/>
            <person name="Castelle C.J."/>
            <person name="Probst A.J."/>
            <person name="Thomas B.C."/>
            <person name="Singh A."/>
            <person name="Wilkins M.J."/>
            <person name="Karaoz U."/>
            <person name="Brodie E.L."/>
            <person name="Williams K.H."/>
            <person name="Hubbard S.S."/>
            <person name="Banfield J.F."/>
        </authorList>
    </citation>
    <scope>NUCLEOTIDE SEQUENCE [LARGE SCALE GENOMIC DNA]</scope>
</reference>
<proteinExistence type="inferred from homology"/>
<organism evidence="3 4">
    <name type="scientific">Candidatus Roizmanbacteria bacterium RIFCSPHIGHO2_01_FULL_39_8</name>
    <dbReference type="NCBI Taxonomy" id="1802033"/>
    <lineage>
        <taxon>Bacteria</taxon>
        <taxon>Candidatus Roizmaniibacteriota</taxon>
    </lineage>
</organism>
<dbReference type="PANTHER" id="PTHR32039">
    <property type="entry name" value="MAGNESIUM-CHELATASE SUBUNIT CHLI"/>
    <property type="match status" value="1"/>
</dbReference>
<dbReference type="AlphaFoldDB" id="A0A1F7GPW9"/>
<dbReference type="Pfam" id="PF13541">
    <property type="entry name" value="ChlI"/>
    <property type="match status" value="1"/>
</dbReference>
<evidence type="ECO:0000256" key="1">
    <source>
        <dbReference type="ARBA" id="ARBA00006354"/>
    </source>
</evidence>
<dbReference type="Pfam" id="PF13335">
    <property type="entry name" value="Mg_chelatase_C"/>
    <property type="match status" value="1"/>
</dbReference>
<dbReference type="InterPro" id="IPR045006">
    <property type="entry name" value="CHLI-like"/>
</dbReference>
<dbReference type="NCBIfam" id="TIGR00368">
    <property type="entry name" value="YifB family Mg chelatase-like AAA ATPase"/>
    <property type="match status" value="1"/>
</dbReference>
<comment type="caution">
    <text evidence="3">The sequence shown here is derived from an EMBL/GenBank/DDBJ whole genome shotgun (WGS) entry which is preliminary data.</text>
</comment>
<dbReference type="Pfam" id="PF01078">
    <property type="entry name" value="Mg_chelatase"/>
    <property type="match status" value="1"/>
</dbReference>
<accession>A0A1F7GPW9</accession>
<dbReference type="SMART" id="SM00382">
    <property type="entry name" value="AAA"/>
    <property type="match status" value="1"/>
</dbReference>
<dbReference type="SUPFAM" id="SSF54211">
    <property type="entry name" value="Ribosomal protein S5 domain 2-like"/>
    <property type="match status" value="1"/>
</dbReference>
<dbReference type="EMBL" id="MFZI01000023">
    <property type="protein sequence ID" value="OGK20991.1"/>
    <property type="molecule type" value="Genomic_DNA"/>
</dbReference>
<protein>
    <submittedName>
        <fullName evidence="3">Magnesium chelatase</fullName>
    </submittedName>
</protein>
<dbReference type="InterPro" id="IPR027417">
    <property type="entry name" value="P-loop_NTPase"/>
</dbReference>
<dbReference type="Proteomes" id="UP000177026">
    <property type="component" value="Unassembled WGS sequence"/>
</dbReference>
<sequence length="506" mass="55833">MLAKVCSGTTIGLDGVLIEVEVDVAGKGFPTFSIVGLPSKSIDEAKDRVRAAIENVGFEMPDSRLTINLAPADIPKEGSRFDLPIAIGILAASGSVQKEHLTKSLFLGELSLEGKVRRVPGVISIALLAKKLKYKDLYIPLESAKEASLVDGLHIYPVENLSDLILHLNGYKEIAQQIKLSWEHLAKESTYEFDFSEIKGQIQAKRALEIAASGFHNLLLKGPPGAGKTMLSRAFPSVLPRMDRDEMLEVSKIYSVSGLLEDTFFMTARPFRSPHHTTSRIGLIGGGTIPKPGEISLAHRGVLFLDELPEFSRSVLEALRQPLEDGKVSISRASGSLTFPSRFLLLAASNPCPCGNLGNPKKPCHCLPGGILKYRKRLSGPLLDRIDLHVDVPPVREESLNLYKESEPSAKVRERVEVARQRQQTRFKNSSVKTNGEMSSSQIKKYCQFSKEAIDFLKQAISRLSLSARSYFKIIKVAQTIADLNDRNKIEAVFVSEALQYRLKEE</sequence>
<dbReference type="InterPro" id="IPR025158">
    <property type="entry name" value="Mg_chelat-rel_C"/>
</dbReference>
<dbReference type="InterPro" id="IPR004482">
    <property type="entry name" value="Mg_chelat-rel"/>
</dbReference>
<dbReference type="InterPro" id="IPR000523">
    <property type="entry name" value="Mg_chelatse_chII-like_cat_dom"/>
</dbReference>
<dbReference type="Gene3D" id="3.40.50.300">
    <property type="entry name" value="P-loop containing nucleotide triphosphate hydrolases"/>
    <property type="match status" value="1"/>
</dbReference>
<comment type="similarity">
    <text evidence="1">Belongs to the Mg-chelatase subunits D/I family. ComM subfamily.</text>
</comment>
<dbReference type="SUPFAM" id="SSF52540">
    <property type="entry name" value="P-loop containing nucleoside triphosphate hydrolases"/>
    <property type="match status" value="1"/>
</dbReference>
<dbReference type="GO" id="GO:0005524">
    <property type="term" value="F:ATP binding"/>
    <property type="evidence" value="ECO:0007669"/>
    <property type="project" value="InterPro"/>
</dbReference>